<feature type="region of interest" description="Disordered" evidence="1">
    <location>
        <begin position="158"/>
        <end position="187"/>
    </location>
</feature>
<protein>
    <submittedName>
        <fullName evidence="2">Uncharacterized protein</fullName>
    </submittedName>
</protein>
<proteinExistence type="predicted"/>
<comment type="caution">
    <text evidence="2">The sequence shown here is derived from an EMBL/GenBank/DDBJ whole genome shotgun (WGS) entry which is preliminary data.</text>
</comment>
<dbReference type="Proteomes" id="UP000749646">
    <property type="component" value="Unassembled WGS sequence"/>
</dbReference>
<sequence length="326" mass="35632">MASNNNSEPPVSDQELELRLAKLRADLALRFSRVFGQSPAAAETTVHLDPQSTTIVTDTGVKSNNVNGLGLTTLNTQRTTTSYTIPVDSDIHQDMIDTLFEEFQDDLGYLDELDNKDGLHNQQNIQVVLHDYQKLSGQQELESVTDDLERKLSKYLQADSTSPTAFQNHSRLPSLLGTGEESEQERAFGDQLDRLAEVSLAGTRRDDDEMASLIQQASESAQLEAKYGNLEAARLRELNARHEELKKGTYGLSSVVQPRTTSQDSKAQDEELGPPPAVMDLDELRSGGSGGGSSDDNPDNWCCKLSGGGISPFDSGDIDVDDILET</sequence>
<reference evidence="2" key="1">
    <citation type="journal article" date="2020" name="Fungal Divers.">
        <title>Resolving the Mortierellaceae phylogeny through synthesis of multi-gene phylogenetics and phylogenomics.</title>
        <authorList>
            <person name="Vandepol N."/>
            <person name="Liber J."/>
            <person name="Desiro A."/>
            <person name="Na H."/>
            <person name="Kennedy M."/>
            <person name="Barry K."/>
            <person name="Grigoriev I.V."/>
            <person name="Miller A.N."/>
            <person name="O'Donnell K."/>
            <person name="Stajich J.E."/>
            <person name="Bonito G."/>
        </authorList>
    </citation>
    <scope>NUCLEOTIDE SEQUENCE</scope>
    <source>
        <strain evidence="2">MES-2147</strain>
    </source>
</reference>
<name>A0A9P6LYI2_9FUNG</name>
<evidence type="ECO:0000313" key="2">
    <source>
        <dbReference type="EMBL" id="KAF9952303.1"/>
    </source>
</evidence>
<keyword evidence="3" id="KW-1185">Reference proteome</keyword>
<evidence type="ECO:0000313" key="3">
    <source>
        <dbReference type="Proteomes" id="UP000749646"/>
    </source>
</evidence>
<accession>A0A9P6LYI2</accession>
<organism evidence="2 3">
    <name type="scientific">Modicella reniformis</name>
    <dbReference type="NCBI Taxonomy" id="1440133"/>
    <lineage>
        <taxon>Eukaryota</taxon>
        <taxon>Fungi</taxon>
        <taxon>Fungi incertae sedis</taxon>
        <taxon>Mucoromycota</taxon>
        <taxon>Mortierellomycotina</taxon>
        <taxon>Mortierellomycetes</taxon>
        <taxon>Mortierellales</taxon>
        <taxon>Mortierellaceae</taxon>
        <taxon>Modicella</taxon>
    </lineage>
</organism>
<gene>
    <name evidence="2" type="ORF">BGZ65_005369</name>
</gene>
<evidence type="ECO:0000256" key="1">
    <source>
        <dbReference type="SAM" id="MobiDB-lite"/>
    </source>
</evidence>
<feature type="compositionally biased region" description="Polar residues" evidence="1">
    <location>
        <begin position="158"/>
        <end position="171"/>
    </location>
</feature>
<feature type="region of interest" description="Disordered" evidence="1">
    <location>
        <begin position="249"/>
        <end position="326"/>
    </location>
</feature>
<dbReference type="EMBL" id="JAAAHW010006999">
    <property type="protein sequence ID" value="KAF9952303.1"/>
    <property type="molecule type" value="Genomic_DNA"/>
</dbReference>
<feature type="compositionally biased region" description="Polar residues" evidence="1">
    <location>
        <begin position="251"/>
        <end position="265"/>
    </location>
</feature>
<feature type="compositionally biased region" description="Acidic residues" evidence="1">
    <location>
        <begin position="316"/>
        <end position="326"/>
    </location>
</feature>
<dbReference type="OrthoDB" id="5407799at2759"/>
<dbReference type="AlphaFoldDB" id="A0A9P6LYI2"/>